<sequence>MIREIFEILLFISSSITSLWILLQAFYYKVSNENLVQGLGNDRKNSNKKIDIIVAIKDENERTIKELIDNLSELNYRPYRVIIISDDSLKNFEKIMKVVDRIPENFVLIRRPENRGRKAGALNFAFNLSDGELLVFLDAEARVEKNFLRKISKLNYDAAAFRLKVRDPVTPVQKIYSHTNEFVMNALFKAREKLGLIIFANGSAFAIRRDILRKVGGWKENSVAEDLELGIRLALNGIRVKYVDDIIVYTLAPYTLTDLYNQIKRWAYGSAELLAYSMRLLKLGVKGLEGFIYSQQWGIYPLYLLVFLIVISLQFILNVNYLYVFSSLVPILVSNGIYITLIKPKDDYRSGIVTIIASLIGYIQGALKVKFKWKVTPKNPIIKEEEEILSIRILGVILAIMAYVNSLFNNTLSSLLLILFSIILLVL</sequence>
<dbReference type="InterPro" id="IPR050321">
    <property type="entry name" value="Glycosyltr_2/OpgH_subfam"/>
</dbReference>
<dbReference type="CAZy" id="GT2">
    <property type="family name" value="Glycosyltransferase Family 2"/>
</dbReference>
<dbReference type="RefSeq" id="WP_012710360.1">
    <property type="nucleotide sequence ID" value="NC_012588.1"/>
</dbReference>
<protein>
    <submittedName>
        <fullName evidence="9">Glycosyl transferase family 2</fullName>
    </submittedName>
</protein>
<keyword evidence="5 7" id="KW-1133">Transmembrane helix</keyword>
<dbReference type="SUPFAM" id="SSF53448">
    <property type="entry name" value="Nucleotide-diphospho-sugar transferases"/>
    <property type="match status" value="1"/>
</dbReference>
<dbReference type="InterPro" id="IPR001173">
    <property type="entry name" value="Glyco_trans_2-like"/>
</dbReference>
<gene>
    <name evidence="9" type="ordered locus">M1425_0182</name>
</gene>
<dbReference type="GO" id="GO:0016757">
    <property type="term" value="F:glycosyltransferase activity"/>
    <property type="evidence" value="ECO:0007669"/>
    <property type="project" value="UniProtKB-KW"/>
</dbReference>
<dbReference type="Proteomes" id="UP000001350">
    <property type="component" value="Chromosome"/>
</dbReference>
<evidence type="ECO:0000256" key="1">
    <source>
        <dbReference type="ARBA" id="ARBA00004141"/>
    </source>
</evidence>
<dbReference type="Pfam" id="PF13632">
    <property type="entry name" value="Glyco_trans_2_3"/>
    <property type="match status" value="1"/>
</dbReference>
<evidence type="ECO:0000313" key="10">
    <source>
        <dbReference type="Proteomes" id="UP000001350"/>
    </source>
</evidence>
<evidence type="ECO:0000256" key="5">
    <source>
        <dbReference type="ARBA" id="ARBA00022989"/>
    </source>
</evidence>
<comment type="subcellular location">
    <subcellularLocation>
        <location evidence="1">Membrane</location>
        <topology evidence="1">Multi-pass membrane protein</topology>
    </subcellularLocation>
</comment>
<feature type="domain" description="Glycosyltransferase 2-like" evidence="8">
    <location>
        <begin position="134"/>
        <end position="329"/>
    </location>
</feature>
<evidence type="ECO:0000313" key="9">
    <source>
        <dbReference type="EMBL" id="ACP37073.1"/>
    </source>
</evidence>
<accession>C3MU39</accession>
<dbReference type="GeneID" id="7796423"/>
<evidence type="ECO:0000259" key="8">
    <source>
        <dbReference type="Pfam" id="PF13632"/>
    </source>
</evidence>
<keyword evidence="2" id="KW-0328">Glycosyltransferase</keyword>
<dbReference type="InterPro" id="IPR029044">
    <property type="entry name" value="Nucleotide-diphossugar_trans"/>
</dbReference>
<dbReference type="AlphaFoldDB" id="C3MU39"/>
<dbReference type="Gene3D" id="3.90.550.10">
    <property type="entry name" value="Spore Coat Polysaccharide Biosynthesis Protein SpsA, Chain A"/>
    <property type="match status" value="1"/>
</dbReference>
<dbReference type="PANTHER" id="PTHR43867:SF2">
    <property type="entry name" value="CELLULOSE SYNTHASE CATALYTIC SUBUNIT A [UDP-FORMING]"/>
    <property type="match status" value="1"/>
</dbReference>
<name>C3MU39_SACI4</name>
<proteinExistence type="predicted"/>
<evidence type="ECO:0000256" key="3">
    <source>
        <dbReference type="ARBA" id="ARBA00022679"/>
    </source>
</evidence>
<feature type="transmembrane region" description="Helical" evidence="7">
    <location>
        <begin position="348"/>
        <end position="367"/>
    </location>
</feature>
<reference evidence="9 10" key="1">
    <citation type="journal article" date="2009" name="Proc. Natl. Acad. Sci. U.S.A.">
        <title>Biogeography of the Sulfolobus islandicus pan-genome.</title>
        <authorList>
            <person name="Reno M.L."/>
            <person name="Held N.L."/>
            <person name="Fields C.J."/>
            <person name="Burke P.V."/>
            <person name="Whitaker R.J."/>
        </authorList>
    </citation>
    <scope>NUCLEOTIDE SEQUENCE [LARGE SCALE GENOMIC DNA]</scope>
    <source>
        <strain evidence="10">M.14.25 / Kamchatka #1</strain>
    </source>
</reference>
<keyword evidence="3 9" id="KW-0808">Transferase</keyword>
<keyword evidence="4 7" id="KW-0812">Transmembrane</keyword>
<dbReference type="PANTHER" id="PTHR43867">
    <property type="entry name" value="CELLULOSE SYNTHASE CATALYTIC SUBUNIT A [UDP-FORMING]"/>
    <property type="match status" value="1"/>
</dbReference>
<feature type="transmembrane region" description="Helical" evidence="7">
    <location>
        <begin position="297"/>
        <end position="317"/>
    </location>
</feature>
<dbReference type="HOGENOM" id="CLU_644993_0_0_2"/>
<evidence type="ECO:0000256" key="6">
    <source>
        <dbReference type="ARBA" id="ARBA00023136"/>
    </source>
</evidence>
<keyword evidence="6 7" id="KW-0472">Membrane</keyword>
<dbReference type="KEGG" id="sia:M1425_0182"/>
<dbReference type="GO" id="GO:0016020">
    <property type="term" value="C:membrane"/>
    <property type="evidence" value="ECO:0007669"/>
    <property type="project" value="UniProtKB-SubCell"/>
</dbReference>
<organism evidence="9 10">
    <name type="scientific">Saccharolobus islandicus (strain M.14.25 / Kamchatka #1)</name>
    <name type="common">Sulfolobus islandicus</name>
    <dbReference type="NCBI Taxonomy" id="427317"/>
    <lineage>
        <taxon>Archaea</taxon>
        <taxon>Thermoproteota</taxon>
        <taxon>Thermoprotei</taxon>
        <taxon>Sulfolobales</taxon>
        <taxon>Sulfolobaceae</taxon>
        <taxon>Saccharolobus</taxon>
    </lineage>
</organism>
<evidence type="ECO:0000256" key="2">
    <source>
        <dbReference type="ARBA" id="ARBA00022676"/>
    </source>
</evidence>
<dbReference type="CDD" id="cd06423">
    <property type="entry name" value="CESA_like"/>
    <property type="match status" value="1"/>
</dbReference>
<feature type="transmembrane region" description="Helical" evidence="7">
    <location>
        <begin position="7"/>
        <end position="27"/>
    </location>
</feature>
<feature type="transmembrane region" description="Helical" evidence="7">
    <location>
        <begin position="410"/>
        <end position="426"/>
    </location>
</feature>
<dbReference type="EMBL" id="CP001400">
    <property type="protein sequence ID" value="ACP37073.1"/>
    <property type="molecule type" value="Genomic_DNA"/>
</dbReference>
<feature type="transmembrane region" description="Helical" evidence="7">
    <location>
        <begin position="322"/>
        <end position="342"/>
    </location>
</feature>
<evidence type="ECO:0000256" key="7">
    <source>
        <dbReference type="SAM" id="Phobius"/>
    </source>
</evidence>
<evidence type="ECO:0000256" key="4">
    <source>
        <dbReference type="ARBA" id="ARBA00022692"/>
    </source>
</evidence>